<dbReference type="Pfam" id="PF03203">
    <property type="entry name" value="MerC"/>
    <property type="match status" value="1"/>
</dbReference>
<dbReference type="RefSeq" id="WP_109655609.1">
    <property type="nucleotide sequence ID" value="NZ_CP029145.1"/>
</dbReference>
<accession>A0A2Z3GG06</accession>
<keyword evidence="3" id="KW-1185">Reference proteome</keyword>
<evidence type="ECO:0000313" key="3">
    <source>
        <dbReference type="Proteomes" id="UP000245999"/>
    </source>
</evidence>
<dbReference type="KEGG" id="hnv:DDQ68_06700"/>
<dbReference type="GO" id="GO:0015097">
    <property type="term" value="F:mercury ion transmembrane transporter activity"/>
    <property type="evidence" value="ECO:0007669"/>
    <property type="project" value="InterPro"/>
</dbReference>
<reference evidence="3" key="1">
    <citation type="submission" date="2018-04" db="EMBL/GenBank/DDBJ databases">
        <title>Complete genome of Antarctic heterotrophic bacterium Hymenobacter nivis.</title>
        <authorList>
            <person name="Terashima M."/>
        </authorList>
    </citation>
    <scope>NUCLEOTIDE SEQUENCE [LARGE SCALE GENOMIC DNA]</scope>
    <source>
        <strain evidence="3">NBRC 111535</strain>
    </source>
</reference>
<protein>
    <recommendedName>
        <fullName evidence="4">MerC domain-containing protein</fullName>
    </recommendedName>
</protein>
<gene>
    <name evidence="2" type="ORF">DDQ68_06700</name>
</gene>
<sequence length="86" mass="8854">MAPETSEFLLLVPKSSWLRQAADYGGVLNAGLCLVHCAAGPLLLVLFAGTGAALSKGWDVAFLLLSVLLVGLATRRTSSSGLRGAL</sequence>
<feature type="transmembrane region" description="Helical" evidence="1">
    <location>
        <begin position="24"/>
        <end position="47"/>
    </location>
</feature>
<dbReference type="InterPro" id="IPR004891">
    <property type="entry name" value="Mercury-R_MerC"/>
</dbReference>
<dbReference type="EMBL" id="CP029145">
    <property type="protein sequence ID" value="AWM32503.1"/>
    <property type="molecule type" value="Genomic_DNA"/>
</dbReference>
<keyword evidence="1" id="KW-0812">Transmembrane</keyword>
<name>A0A2Z3GG06_9BACT</name>
<proteinExistence type="predicted"/>
<evidence type="ECO:0000256" key="1">
    <source>
        <dbReference type="SAM" id="Phobius"/>
    </source>
</evidence>
<dbReference type="AlphaFoldDB" id="A0A2Z3GG06"/>
<organism evidence="2 3">
    <name type="scientific">Hymenobacter nivis</name>
    <dbReference type="NCBI Taxonomy" id="1850093"/>
    <lineage>
        <taxon>Bacteria</taxon>
        <taxon>Pseudomonadati</taxon>
        <taxon>Bacteroidota</taxon>
        <taxon>Cytophagia</taxon>
        <taxon>Cytophagales</taxon>
        <taxon>Hymenobacteraceae</taxon>
        <taxon>Hymenobacter</taxon>
    </lineage>
</organism>
<dbReference type="GO" id="GO:0016020">
    <property type="term" value="C:membrane"/>
    <property type="evidence" value="ECO:0007669"/>
    <property type="project" value="InterPro"/>
</dbReference>
<keyword evidence="1" id="KW-0472">Membrane</keyword>
<evidence type="ECO:0000313" key="2">
    <source>
        <dbReference type="EMBL" id="AWM32503.1"/>
    </source>
</evidence>
<keyword evidence="1" id="KW-1133">Transmembrane helix</keyword>
<dbReference type="OrthoDB" id="1274419at2"/>
<evidence type="ECO:0008006" key="4">
    <source>
        <dbReference type="Google" id="ProtNLM"/>
    </source>
</evidence>
<dbReference type="Proteomes" id="UP000245999">
    <property type="component" value="Chromosome"/>
</dbReference>
<feature type="transmembrane region" description="Helical" evidence="1">
    <location>
        <begin position="53"/>
        <end position="73"/>
    </location>
</feature>